<sequence>MNLTIHRGTHEIGGSCVEVSNKDSRIIIDIGMPISKKDGQKFEIREYRHLDGPALVKEKILPAIKGIYKWDKGNKPVDGLLISHAHIDHYGFSSYLRNNIHCYLGEGTRRLIELSSIFSDAKANIKSYTPIKSSQPFQVGSFTVTPHLMDHSAFDAHAFLIESEGKKIIYSGDFREHGRKPGALARFLKNVPEGVDALLLEGTLLGRDDEKHQTEEDIESEFVKIIKGSKSIVFATLSSQNIDRLVSFYRASLQAGRIFVIDAYTALILDALHGLSKIPSPRSHTNLKVFFPKNLCDSLKRAGKWDMARTSFGKYKVSREWISQNRDRIVMIVRSSMVDSYLYRIAGINSSSTAVYSMWDGYLKEVSMEKLQAFFKQKGTSMIKLHTSGHAPVATLKKVVDKTKPKMIIPIHTSSPERYKDFFPNVVEAKDGVSLKI</sequence>
<keyword evidence="2" id="KW-0694">RNA-binding</keyword>
<dbReference type="GO" id="GO:0003723">
    <property type="term" value="F:RNA binding"/>
    <property type="evidence" value="ECO:0007669"/>
    <property type="project" value="UniProtKB-KW"/>
</dbReference>
<keyword evidence="1" id="KW-0269">Exonuclease</keyword>
<dbReference type="Proteomes" id="UP000178040">
    <property type="component" value="Unassembled WGS sequence"/>
</dbReference>
<dbReference type="InterPro" id="IPR001279">
    <property type="entry name" value="Metallo-B-lactamas"/>
</dbReference>
<keyword evidence="1" id="KW-0540">Nuclease</keyword>
<organism evidence="4 5">
    <name type="scientific">Candidatus Roizmanbacteria bacterium RIFCSPLOWO2_01_FULL_37_16</name>
    <dbReference type="NCBI Taxonomy" id="1802058"/>
    <lineage>
        <taxon>Bacteria</taxon>
        <taxon>Candidatus Roizmaniibacteriota</taxon>
    </lineage>
</organism>
<dbReference type="EMBL" id="MGAI01000023">
    <property type="protein sequence ID" value="OGK44704.1"/>
    <property type="molecule type" value="Genomic_DNA"/>
</dbReference>
<comment type="caution">
    <text evidence="4">The sequence shown here is derived from an EMBL/GenBank/DDBJ whole genome shotgun (WGS) entry which is preliminary data.</text>
</comment>
<dbReference type="Pfam" id="PF12706">
    <property type="entry name" value="Lactamase_B_2"/>
    <property type="match status" value="1"/>
</dbReference>
<dbReference type="AlphaFoldDB" id="A0A1F7IMU2"/>
<dbReference type="Gene3D" id="3.60.15.10">
    <property type="entry name" value="Ribonuclease Z/Hydroxyacylglutathione hydrolase-like"/>
    <property type="match status" value="1"/>
</dbReference>
<feature type="domain" description="Metallo-beta-lactamase" evidence="3">
    <location>
        <begin position="13"/>
        <end position="229"/>
    </location>
</feature>
<dbReference type="SUPFAM" id="SSF56281">
    <property type="entry name" value="Metallo-hydrolase/oxidoreductase"/>
    <property type="match status" value="1"/>
</dbReference>
<reference evidence="4 5" key="1">
    <citation type="journal article" date="2016" name="Nat. Commun.">
        <title>Thousands of microbial genomes shed light on interconnected biogeochemical processes in an aquifer system.</title>
        <authorList>
            <person name="Anantharaman K."/>
            <person name="Brown C.T."/>
            <person name="Hug L.A."/>
            <person name="Sharon I."/>
            <person name="Castelle C.J."/>
            <person name="Probst A.J."/>
            <person name="Thomas B.C."/>
            <person name="Singh A."/>
            <person name="Wilkins M.J."/>
            <person name="Karaoz U."/>
            <person name="Brodie E.L."/>
            <person name="Williams K.H."/>
            <person name="Hubbard S.S."/>
            <person name="Banfield J.F."/>
        </authorList>
    </citation>
    <scope>NUCLEOTIDE SEQUENCE [LARGE SCALE GENOMIC DNA]</scope>
</reference>
<dbReference type="SMART" id="SM00849">
    <property type="entry name" value="Lactamase_B"/>
    <property type="match status" value="1"/>
</dbReference>
<evidence type="ECO:0000313" key="4">
    <source>
        <dbReference type="EMBL" id="OGK44704.1"/>
    </source>
</evidence>
<evidence type="ECO:0000256" key="1">
    <source>
        <dbReference type="ARBA" id="ARBA00022839"/>
    </source>
</evidence>
<dbReference type="InterPro" id="IPR042173">
    <property type="entry name" value="RNase_J_2"/>
</dbReference>
<keyword evidence="1" id="KW-0378">Hydrolase</keyword>
<accession>A0A1F7IMU2</accession>
<name>A0A1F7IMU2_9BACT</name>
<evidence type="ECO:0000259" key="3">
    <source>
        <dbReference type="SMART" id="SM00849"/>
    </source>
</evidence>
<dbReference type="PANTHER" id="PTHR43694">
    <property type="entry name" value="RIBONUCLEASE J"/>
    <property type="match status" value="1"/>
</dbReference>
<dbReference type="GO" id="GO:0004527">
    <property type="term" value="F:exonuclease activity"/>
    <property type="evidence" value="ECO:0007669"/>
    <property type="project" value="UniProtKB-KW"/>
</dbReference>
<protein>
    <recommendedName>
        <fullName evidence="3">Metallo-beta-lactamase domain-containing protein</fullName>
    </recommendedName>
</protein>
<evidence type="ECO:0000313" key="5">
    <source>
        <dbReference type="Proteomes" id="UP000178040"/>
    </source>
</evidence>
<dbReference type="PANTHER" id="PTHR43694:SF1">
    <property type="entry name" value="RIBONUCLEASE J"/>
    <property type="match status" value="1"/>
</dbReference>
<gene>
    <name evidence="4" type="ORF">A3B40_04925</name>
</gene>
<dbReference type="InterPro" id="IPR036866">
    <property type="entry name" value="RibonucZ/Hydroxyglut_hydro"/>
</dbReference>
<dbReference type="Gene3D" id="3.40.50.10710">
    <property type="entry name" value="Metallo-hydrolase/oxidoreductase"/>
    <property type="match status" value="1"/>
</dbReference>
<evidence type="ECO:0000256" key="2">
    <source>
        <dbReference type="ARBA" id="ARBA00022884"/>
    </source>
</evidence>
<proteinExistence type="predicted"/>
<dbReference type="CDD" id="cd07732">
    <property type="entry name" value="metallo-hydrolase-like_MBL-fold"/>
    <property type="match status" value="1"/>
</dbReference>